<organism evidence="1 2">
    <name type="scientific">Aquilegia coerulea</name>
    <name type="common">Rocky mountain columbine</name>
    <dbReference type="NCBI Taxonomy" id="218851"/>
    <lineage>
        <taxon>Eukaryota</taxon>
        <taxon>Viridiplantae</taxon>
        <taxon>Streptophyta</taxon>
        <taxon>Embryophyta</taxon>
        <taxon>Tracheophyta</taxon>
        <taxon>Spermatophyta</taxon>
        <taxon>Magnoliopsida</taxon>
        <taxon>Ranunculales</taxon>
        <taxon>Ranunculaceae</taxon>
        <taxon>Thalictroideae</taxon>
        <taxon>Aquilegia</taxon>
    </lineage>
</organism>
<dbReference type="InParanoid" id="A0A2G5D0Y5"/>
<accession>A0A2G5D0Y5</accession>
<keyword evidence="2" id="KW-1185">Reference proteome</keyword>
<protein>
    <submittedName>
        <fullName evidence="1">Uncharacterized protein</fullName>
    </submittedName>
</protein>
<dbReference type="EMBL" id="KZ305047">
    <property type="protein sequence ID" value="PIA37173.1"/>
    <property type="molecule type" value="Genomic_DNA"/>
</dbReference>
<sequence length="88" mass="10265">MHSLKVWTNCSNCYSKIRFYLQIIRFQHHLATLTPQNSAESVRTIQNSFDRSSDPTTIADFGDGVHIPDTYRSKMGHQRESFKLYVKI</sequence>
<reference evidence="1 2" key="1">
    <citation type="submission" date="2017-09" db="EMBL/GenBank/DDBJ databases">
        <title>WGS assembly of Aquilegia coerulea Goldsmith.</title>
        <authorList>
            <person name="Hodges S."/>
            <person name="Kramer E."/>
            <person name="Nordborg M."/>
            <person name="Tomkins J."/>
            <person name="Borevitz J."/>
            <person name="Derieg N."/>
            <person name="Yan J."/>
            <person name="Mihaltcheva S."/>
            <person name="Hayes R.D."/>
            <person name="Rokhsar D."/>
        </authorList>
    </citation>
    <scope>NUCLEOTIDE SEQUENCE [LARGE SCALE GENOMIC DNA]</scope>
    <source>
        <strain evidence="2">cv. Goldsmith</strain>
    </source>
</reference>
<dbReference type="Proteomes" id="UP000230069">
    <property type="component" value="Unassembled WGS sequence"/>
</dbReference>
<proteinExistence type="predicted"/>
<evidence type="ECO:0000313" key="1">
    <source>
        <dbReference type="EMBL" id="PIA37173.1"/>
    </source>
</evidence>
<dbReference type="AlphaFoldDB" id="A0A2G5D0Y5"/>
<gene>
    <name evidence="1" type="ORF">AQUCO_03000035v1</name>
</gene>
<evidence type="ECO:0000313" key="2">
    <source>
        <dbReference type="Proteomes" id="UP000230069"/>
    </source>
</evidence>
<name>A0A2G5D0Y5_AQUCA</name>